<feature type="transmembrane region" description="Helical" evidence="1">
    <location>
        <begin position="35"/>
        <end position="54"/>
    </location>
</feature>
<sequence>MTDLLIAVLNLTISGGAAAGIVWILRLFLRRMPGVYSYILWLLVFFRFASPFTLETALSLFPVNRESVEPDIVYEMAPAVHTGIGVVDRAANSVLQGAFAGNPQGSVNPLQVALAIGALAWAAGIAVILAVQIGKLLRLRGRLRTAVRLEGEEGAVESEWVEVPAVFGILHPVIVLPFGIPEGERRWILAHERAHIARRDHLVKAVCFVITVVHWFNPMAWIAYGKLCLDMEISCDERAVRHMGAEERKAYSMALLQFAGRRSGLWISPAFGESHTRERVRRVLASRRRTAGCTAVACACTALAGCCLLTSPEPDVSVSAVTIIGGADGPTSIFLAGKTGEGEESLSYRPALWEMDAPAESAALGWADAELPDAGAMAVICGAPGVTVFVSEDGELREVGSVNLGALDERYRELYSGGAHSELGFSVKAAGNAVVMGMTQAGEWLPGHMYLLLADSGELYRTDGGERMAEIFESLERQAGLSGDSQGESPERMVLVSETGLLQDLAIEITGRGGTVLCPLFFQ</sequence>
<feature type="transmembrane region" description="Helical" evidence="1">
    <location>
        <begin position="202"/>
        <end position="224"/>
    </location>
</feature>
<dbReference type="CDD" id="cd07341">
    <property type="entry name" value="M56_BlaR1_MecR1_like"/>
    <property type="match status" value="1"/>
</dbReference>
<evidence type="ECO:0000256" key="1">
    <source>
        <dbReference type="SAM" id="Phobius"/>
    </source>
</evidence>
<dbReference type="Pfam" id="PF05569">
    <property type="entry name" value="Peptidase_M56"/>
    <property type="match status" value="1"/>
</dbReference>
<dbReference type="PANTHER" id="PTHR34978:SF3">
    <property type="entry name" value="SLR0241 PROTEIN"/>
    <property type="match status" value="1"/>
</dbReference>
<dbReference type="InterPro" id="IPR052173">
    <property type="entry name" value="Beta-lactam_resp_regulator"/>
</dbReference>
<evidence type="ECO:0000313" key="4">
    <source>
        <dbReference type="Proteomes" id="UP000886780"/>
    </source>
</evidence>
<dbReference type="Proteomes" id="UP000886780">
    <property type="component" value="Unassembled WGS sequence"/>
</dbReference>
<keyword evidence="1" id="KW-0812">Transmembrane</keyword>
<organism evidence="3 4">
    <name type="scientific">Candidatus Lachnoclostridium stercoripullorum</name>
    <dbReference type="NCBI Taxonomy" id="2838635"/>
    <lineage>
        <taxon>Bacteria</taxon>
        <taxon>Bacillati</taxon>
        <taxon>Bacillota</taxon>
        <taxon>Clostridia</taxon>
        <taxon>Lachnospirales</taxon>
        <taxon>Lachnospiraceae</taxon>
    </lineage>
</organism>
<keyword evidence="1" id="KW-0472">Membrane</keyword>
<dbReference type="PANTHER" id="PTHR34978">
    <property type="entry name" value="POSSIBLE SENSOR-TRANSDUCER PROTEIN BLAR"/>
    <property type="match status" value="1"/>
</dbReference>
<feature type="domain" description="Peptidase M56" evidence="2">
    <location>
        <begin position="7"/>
        <end position="281"/>
    </location>
</feature>
<comment type="caution">
    <text evidence="3">The sequence shown here is derived from an EMBL/GenBank/DDBJ whole genome shotgun (WGS) entry which is preliminary data.</text>
</comment>
<feature type="transmembrane region" description="Helical" evidence="1">
    <location>
        <begin position="6"/>
        <end position="28"/>
    </location>
</feature>
<dbReference type="InterPro" id="IPR008756">
    <property type="entry name" value="Peptidase_M56"/>
</dbReference>
<proteinExistence type="predicted"/>
<evidence type="ECO:0000313" key="3">
    <source>
        <dbReference type="EMBL" id="HIX52816.1"/>
    </source>
</evidence>
<evidence type="ECO:0000259" key="2">
    <source>
        <dbReference type="Pfam" id="PF05569"/>
    </source>
</evidence>
<accession>A0A9D1W5H1</accession>
<keyword evidence="1" id="KW-1133">Transmembrane helix</keyword>
<feature type="transmembrane region" description="Helical" evidence="1">
    <location>
        <begin position="112"/>
        <end position="134"/>
    </location>
</feature>
<dbReference type="AlphaFoldDB" id="A0A9D1W5H1"/>
<reference evidence="3" key="1">
    <citation type="journal article" date="2021" name="PeerJ">
        <title>Extensive microbial diversity within the chicken gut microbiome revealed by metagenomics and culture.</title>
        <authorList>
            <person name="Gilroy R."/>
            <person name="Ravi A."/>
            <person name="Getino M."/>
            <person name="Pursley I."/>
            <person name="Horton D.L."/>
            <person name="Alikhan N.F."/>
            <person name="Baker D."/>
            <person name="Gharbi K."/>
            <person name="Hall N."/>
            <person name="Watson M."/>
            <person name="Adriaenssens E.M."/>
            <person name="Foster-Nyarko E."/>
            <person name="Jarju S."/>
            <person name="Secka A."/>
            <person name="Antonio M."/>
            <person name="Oren A."/>
            <person name="Chaudhuri R.R."/>
            <person name="La Ragione R."/>
            <person name="Hildebrand F."/>
            <person name="Pallen M.J."/>
        </authorList>
    </citation>
    <scope>NUCLEOTIDE SEQUENCE</scope>
    <source>
        <strain evidence="3">ChiGjej4B4-12881</strain>
    </source>
</reference>
<gene>
    <name evidence="3" type="ORF">IAA28_08420</name>
</gene>
<protein>
    <recommendedName>
        <fullName evidence="2">Peptidase M56 domain-containing protein</fullName>
    </recommendedName>
</protein>
<name>A0A9D1W5H1_9FIRM</name>
<dbReference type="EMBL" id="DXEU01000149">
    <property type="protein sequence ID" value="HIX52816.1"/>
    <property type="molecule type" value="Genomic_DNA"/>
</dbReference>
<reference evidence="3" key="2">
    <citation type="submission" date="2021-04" db="EMBL/GenBank/DDBJ databases">
        <authorList>
            <person name="Gilroy R."/>
        </authorList>
    </citation>
    <scope>NUCLEOTIDE SEQUENCE</scope>
    <source>
        <strain evidence="3">ChiGjej4B4-12881</strain>
    </source>
</reference>